<sequence length="107" mass="11698">MTRTFREAFQDALKATGWSINKVAAEAGVSAEQLKKLNQGRSQSTNVDDALKVAHVFGVTLDEFLGDDTAQLRAEVADLWRQLSQEERDILLAAARGRGAQDRGAKP</sequence>
<keyword evidence="3" id="KW-1185">Reference proteome</keyword>
<dbReference type="CDD" id="cd00093">
    <property type="entry name" value="HTH_XRE"/>
    <property type="match status" value="1"/>
</dbReference>
<gene>
    <name evidence="2" type="ORF">JI744_14730</name>
</gene>
<dbReference type="EMBL" id="JAESVP010000007">
    <property type="protein sequence ID" value="MBL4929360.1"/>
    <property type="molecule type" value="Genomic_DNA"/>
</dbReference>
<evidence type="ECO:0000259" key="1">
    <source>
        <dbReference type="PROSITE" id="PS50943"/>
    </source>
</evidence>
<dbReference type="InterPro" id="IPR010982">
    <property type="entry name" value="Lambda_DNA-bd_dom_sf"/>
</dbReference>
<dbReference type="GO" id="GO:0003677">
    <property type="term" value="F:DNA binding"/>
    <property type="evidence" value="ECO:0007669"/>
    <property type="project" value="InterPro"/>
</dbReference>
<dbReference type="AlphaFoldDB" id="A0A8J7SU87"/>
<accession>A0A8J7SU87</accession>
<organism evidence="2 3">
    <name type="scientific">Fuscibacter oryzae</name>
    <dbReference type="NCBI Taxonomy" id="2803939"/>
    <lineage>
        <taxon>Bacteria</taxon>
        <taxon>Pseudomonadati</taxon>
        <taxon>Pseudomonadota</taxon>
        <taxon>Alphaproteobacteria</taxon>
        <taxon>Rhodobacterales</taxon>
        <taxon>Paracoccaceae</taxon>
        <taxon>Fuscibacter</taxon>
    </lineage>
</organism>
<dbReference type="SMART" id="SM00530">
    <property type="entry name" value="HTH_XRE"/>
    <property type="match status" value="1"/>
</dbReference>
<comment type="caution">
    <text evidence="2">The sequence shown here is derived from an EMBL/GenBank/DDBJ whole genome shotgun (WGS) entry which is preliminary data.</text>
</comment>
<proteinExistence type="predicted"/>
<feature type="domain" description="HTH cro/C1-type" evidence="1">
    <location>
        <begin position="9"/>
        <end position="64"/>
    </location>
</feature>
<reference evidence="2" key="1">
    <citation type="submission" date="2021-01" db="EMBL/GenBank/DDBJ databases">
        <title>Genome seq and assembly of Tabrizicola sp. KVB23.</title>
        <authorList>
            <person name="Chhetri G."/>
        </authorList>
    </citation>
    <scope>NUCLEOTIDE SEQUENCE</scope>
    <source>
        <strain evidence="2">KVB23</strain>
    </source>
</reference>
<dbReference type="SUPFAM" id="SSF47413">
    <property type="entry name" value="lambda repressor-like DNA-binding domains"/>
    <property type="match status" value="1"/>
</dbReference>
<evidence type="ECO:0000313" key="2">
    <source>
        <dbReference type="EMBL" id="MBL4929360.1"/>
    </source>
</evidence>
<evidence type="ECO:0000313" key="3">
    <source>
        <dbReference type="Proteomes" id="UP000619033"/>
    </source>
</evidence>
<dbReference type="RefSeq" id="WP_202661894.1">
    <property type="nucleotide sequence ID" value="NZ_JAESVP010000007.1"/>
</dbReference>
<dbReference type="Gene3D" id="1.10.260.40">
    <property type="entry name" value="lambda repressor-like DNA-binding domains"/>
    <property type="match status" value="1"/>
</dbReference>
<protein>
    <submittedName>
        <fullName evidence="2">Helix-turn-helix transcriptional regulator</fullName>
    </submittedName>
</protein>
<dbReference type="Proteomes" id="UP000619033">
    <property type="component" value="Unassembled WGS sequence"/>
</dbReference>
<dbReference type="InterPro" id="IPR001387">
    <property type="entry name" value="Cro/C1-type_HTH"/>
</dbReference>
<dbReference type="Pfam" id="PF01381">
    <property type="entry name" value="HTH_3"/>
    <property type="match status" value="1"/>
</dbReference>
<dbReference type="PROSITE" id="PS50943">
    <property type="entry name" value="HTH_CROC1"/>
    <property type="match status" value="1"/>
</dbReference>
<name>A0A8J7SU87_9RHOB</name>